<keyword evidence="4" id="KW-1134">Transmembrane beta strand</keyword>
<dbReference type="GO" id="GO:1990281">
    <property type="term" value="C:efflux pump complex"/>
    <property type="evidence" value="ECO:0007669"/>
    <property type="project" value="TreeGrafter"/>
</dbReference>
<dbReference type="AlphaFoldDB" id="A0A426QKS3"/>
<comment type="subcellular location">
    <subcellularLocation>
        <location evidence="1">Cell outer membrane</location>
    </subcellularLocation>
</comment>
<accession>A0A426QKS3</accession>
<evidence type="ECO:0000256" key="4">
    <source>
        <dbReference type="ARBA" id="ARBA00022452"/>
    </source>
</evidence>
<keyword evidence="8" id="KW-0175">Coiled coil</keyword>
<evidence type="ECO:0000313" key="11">
    <source>
        <dbReference type="Proteomes" id="UP000287798"/>
    </source>
</evidence>
<keyword evidence="6" id="KW-0472">Membrane</keyword>
<reference evidence="10 11" key="1">
    <citation type="journal article" date="2010" name="Int. J. Syst. Evol. Microbiol.">
        <title>Thiohalobacter thiocyanaticus gen. nov., sp. nov., a moderately halophilic, sulfur-oxidizing gammaproteobacterium from hypersaline lakes, that utilizes thiocyanate.</title>
        <authorList>
            <person name="Sorokin D.Y."/>
            <person name="Kovaleva O.L."/>
            <person name="Tourova T.P."/>
            <person name="Muyzer G."/>
        </authorList>
    </citation>
    <scope>NUCLEOTIDE SEQUENCE [LARGE SCALE GENOMIC DNA]</scope>
    <source>
        <strain evidence="10 11">Hrh1</strain>
    </source>
</reference>
<evidence type="ECO:0000256" key="1">
    <source>
        <dbReference type="ARBA" id="ARBA00004442"/>
    </source>
</evidence>
<dbReference type="InterPro" id="IPR003423">
    <property type="entry name" value="OMP_efflux"/>
</dbReference>
<proteinExistence type="inferred from homology"/>
<dbReference type="GO" id="GO:0009279">
    <property type="term" value="C:cell outer membrane"/>
    <property type="evidence" value="ECO:0007669"/>
    <property type="project" value="UniProtKB-SubCell"/>
</dbReference>
<feature type="chain" id="PRO_5019316188" evidence="9">
    <location>
        <begin position="25"/>
        <end position="422"/>
    </location>
</feature>
<dbReference type="Gene3D" id="1.20.1600.10">
    <property type="entry name" value="Outer membrane efflux proteins (OEP)"/>
    <property type="match status" value="1"/>
</dbReference>
<comment type="caution">
    <text evidence="10">The sequence shown here is derived from an EMBL/GenBank/DDBJ whole genome shotgun (WGS) entry which is preliminary data.</text>
</comment>
<organism evidence="10 11">
    <name type="scientific">Thiohalobacter thiocyanaticus</name>
    <dbReference type="NCBI Taxonomy" id="585455"/>
    <lineage>
        <taxon>Bacteria</taxon>
        <taxon>Pseudomonadati</taxon>
        <taxon>Pseudomonadota</taxon>
        <taxon>Gammaproteobacteria</taxon>
        <taxon>Thiohalobacterales</taxon>
        <taxon>Thiohalobacteraceae</taxon>
        <taxon>Thiohalobacter</taxon>
    </lineage>
</organism>
<evidence type="ECO:0000256" key="3">
    <source>
        <dbReference type="ARBA" id="ARBA00022448"/>
    </source>
</evidence>
<evidence type="ECO:0000256" key="8">
    <source>
        <dbReference type="SAM" id="Coils"/>
    </source>
</evidence>
<dbReference type="PANTHER" id="PTHR30026:SF20">
    <property type="entry name" value="OUTER MEMBRANE PROTEIN TOLC"/>
    <property type="match status" value="1"/>
</dbReference>
<name>A0A426QKS3_9GAMM</name>
<dbReference type="EMBL" id="QZMU01000001">
    <property type="protein sequence ID" value="RRQ22358.1"/>
    <property type="molecule type" value="Genomic_DNA"/>
</dbReference>
<dbReference type="GO" id="GO:0015562">
    <property type="term" value="F:efflux transmembrane transporter activity"/>
    <property type="evidence" value="ECO:0007669"/>
    <property type="project" value="InterPro"/>
</dbReference>
<dbReference type="RefSeq" id="WP_125181701.1">
    <property type="nucleotide sequence ID" value="NZ_QZMU01000001.1"/>
</dbReference>
<protein>
    <submittedName>
        <fullName evidence="10">TolC family protein</fullName>
    </submittedName>
</protein>
<sequence>MQPFIVAPALGASLLAAAAVSAVAADDAPGLVLEQVIVRVLEHNPQLQAFEIEARAAGARVRQAGQSTPWRLGLELENILGTGPFEGVKRPEATLSLARVLETGGKPGLRAGLAESRLGLLRSEQDARRLDVLASAARRFVEVVALQQQVRLARDELELVRANRESARRRVTAGRSPDAELARAGIAVDRAELALVQAQGELDSARVHLAAQWGADRPDFTRAEAGLFRLAEPAPFEDYAAQLQRNPELARFATRARLAETRQRLAGARARPDVELGGGVRYLGEGDEAALMFSASIPLGSRRRAEPYTQEADARARLEPLQQESRRLELRATLYAIHRQLMQARGRALRLRSDIIPAAEQVLEDYTRGYAQGRYSLLDLTQVRRILVELRREALAAATDYHLSRIELDRLIGAGPVTGGQS</sequence>
<evidence type="ECO:0000256" key="6">
    <source>
        <dbReference type="ARBA" id="ARBA00023136"/>
    </source>
</evidence>
<evidence type="ECO:0000313" key="10">
    <source>
        <dbReference type="EMBL" id="RRQ22358.1"/>
    </source>
</evidence>
<keyword evidence="5" id="KW-0812">Transmembrane</keyword>
<evidence type="ECO:0000256" key="7">
    <source>
        <dbReference type="ARBA" id="ARBA00023237"/>
    </source>
</evidence>
<dbReference type="GO" id="GO:0015288">
    <property type="term" value="F:porin activity"/>
    <property type="evidence" value="ECO:0007669"/>
    <property type="project" value="TreeGrafter"/>
</dbReference>
<evidence type="ECO:0000256" key="9">
    <source>
        <dbReference type="SAM" id="SignalP"/>
    </source>
</evidence>
<dbReference type="PANTHER" id="PTHR30026">
    <property type="entry name" value="OUTER MEMBRANE PROTEIN TOLC"/>
    <property type="match status" value="1"/>
</dbReference>
<dbReference type="Proteomes" id="UP000287798">
    <property type="component" value="Unassembled WGS sequence"/>
</dbReference>
<comment type="similarity">
    <text evidence="2">Belongs to the outer membrane factor (OMF) (TC 1.B.17) family.</text>
</comment>
<dbReference type="OrthoDB" id="9791261at2"/>
<keyword evidence="3" id="KW-0813">Transport</keyword>
<feature type="signal peptide" evidence="9">
    <location>
        <begin position="1"/>
        <end position="24"/>
    </location>
</feature>
<dbReference type="SUPFAM" id="SSF56954">
    <property type="entry name" value="Outer membrane efflux proteins (OEP)"/>
    <property type="match status" value="1"/>
</dbReference>
<dbReference type="InterPro" id="IPR051906">
    <property type="entry name" value="TolC-like"/>
</dbReference>
<dbReference type="Pfam" id="PF02321">
    <property type="entry name" value="OEP"/>
    <property type="match status" value="1"/>
</dbReference>
<gene>
    <name evidence="10" type="ORF">D6C00_10620</name>
</gene>
<keyword evidence="11" id="KW-1185">Reference proteome</keyword>
<feature type="coiled-coil region" evidence="8">
    <location>
        <begin position="143"/>
        <end position="170"/>
    </location>
</feature>
<evidence type="ECO:0000256" key="5">
    <source>
        <dbReference type="ARBA" id="ARBA00022692"/>
    </source>
</evidence>
<keyword evidence="7" id="KW-0998">Cell outer membrane</keyword>
<keyword evidence="9" id="KW-0732">Signal</keyword>
<evidence type="ECO:0000256" key="2">
    <source>
        <dbReference type="ARBA" id="ARBA00007613"/>
    </source>
</evidence>